<evidence type="ECO:0000313" key="4">
    <source>
        <dbReference type="EMBL" id="MBP1046986.1"/>
    </source>
</evidence>
<evidence type="ECO:0000259" key="3">
    <source>
        <dbReference type="Pfam" id="PF13731"/>
    </source>
</evidence>
<evidence type="ECO:0000256" key="1">
    <source>
        <dbReference type="SAM" id="MobiDB-lite"/>
    </source>
</evidence>
<feature type="domain" description="WxL" evidence="3">
    <location>
        <begin position="28"/>
        <end position="252"/>
    </location>
</feature>
<dbReference type="EMBL" id="JAEDXU010000006">
    <property type="protein sequence ID" value="MBP1046986.1"/>
    <property type="molecule type" value="Genomic_DNA"/>
</dbReference>
<comment type="caution">
    <text evidence="4">The sequence shown here is derived from an EMBL/GenBank/DDBJ whole genome shotgun (WGS) entry which is preliminary data.</text>
</comment>
<proteinExistence type="predicted"/>
<dbReference type="InterPro" id="IPR027994">
    <property type="entry name" value="WxL_dom"/>
</dbReference>
<dbReference type="Pfam" id="PF13731">
    <property type="entry name" value="WxL"/>
    <property type="match status" value="1"/>
</dbReference>
<gene>
    <name evidence="4" type="ORF">I6N96_11965</name>
</gene>
<keyword evidence="5" id="KW-1185">Reference proteome</keyword>
<feature type="region of interest" description="Disordered" evidence="1">
    <location>
        <begin position="35"/>
        <end position="76"/>
    </location>
</feature>
<dbReference type="Proteomes" id="UP000673375">
    <property type="component" value="Unassembled WGS sequence"/>
</dbReference>
<dbReference type="RefSeq" id="WP_209557779.1">
    <property type="nucleotide sequence ID" value="NZ_JAEDXU010000006.1"/>
</dbReference>
<protein>
    <submittedName>
        <fullName evidence="4">WxL domain-containing protein</fullName>
    </submittedName>
</protein>
<evidence type="ECO:0000313" key="5">
    <source>
        <dbReference type="Proteomes" id="UP000673375"/>
    </source>
</evidence>
<organism evidence="4 5">
    <name type="scientific">Enterococcus larvae</name>
    <dbReference type="NCBI Taxonomy" id="2794352"/>
    <lineage>
        <taxon>Bacteria</taxon>
        <taxon>Bacillati</taxon>
        <taxon>Bacillota</taxon>
        <taxon>Bacilli</taxon>
        <taxon>Lactobacillales</taxon>
        <taxon>Enterococcaceae</taxon>
        <taxon>Enterococcus</taxon>
    </lineage>
</organism>
<reference evidence="4 5" key="1">
    <citation type="submission" date="2020-12" db="EMBL/GenBank/DDBJ databases">
        <title>Vagococcus allomyrinae sp. nov. and Enterococcus lavae sp. nov., isolated from the larvae of Allomyrina dichotoma.</title>
        <authorList>
            <person name="Lee S.D."/>
        </authorList>
    </citation>
    <scope>NUCLEOTIDE SEQUENCE [LARGE SCALE GENOMIC DNA]</scope>
    <source>
        <strain evidence="4 5">BWM-S5</strain>
    </source>
</reference>
<name>A0ABS4CK96_9ENTE</name>
<feature type="signal peptide" evidence="2">
    <location>
        <begin position="1"/>
        <end position="19"/>
    </location>
</feature>
<evidence type="ECO:0000256" key="2">
    <source>
        <dbReference type="SAM" id="SignalP"/>
    </source>
</evidence>
<feature type="chain" id="PRO_5045323749" evidence="2">
    <location>
        <begin position="20"/>
        <end position="255"/>
    </location>
</feature>
<keyword evidence="2" id="KW-0732">Signal</keyword>
<accession>A0ABS4CK96</accession>
<feature type="compositionally biased region" description="Low complexity" evidence="1">
    <location>
        <begin position="61"/>
        <end position="70"/>
    </location>
</feature>
<sequence>MKLSKLCAAALIAVIGATAALPVAVSANQTSLDSTGTVTVGKGTIDPEDPNSIVDPEDPDGPGIDPETPGVKPNPDIDDKGIIAVSDLNFGNIAIGTTTANAASVALVDDAGVATGETRGNIVSFGDVTGTYTGYTIYGELTSQFTNGTTTLDASTITYTNPLLATSGTGTIAAAPEAVVVLSKDGGTKSFVKAANTEGSGLWTLEFGQSSTYTGSAATATDNKSVTLDIPTSVASAMTTGTYTATVTWTMGATA</sequence>